<feature type="coiled-coil region" evidence="15">
    <location>
        <begin position="182"/>
        <end position="258"/>
    </location>
</feature>
<dbReference type="GO" id="GO:0016567">
    <property type="term" value="P:protein ubiquitination"/>
    <property type="evidence" value="ECO:0007669"/>
    <property type="project" value="UniProtKB-UniRule"/>
</dbReference>
<comment type="subcellular location">
    <subcellularLocation>
        <location evidence="2 14">Nucleus</location>
    </subcellularLocation>
</comment>
<keyword evidence="7 13" id="KW-0863">Zinc-finger</keyword>
<dbReference type="SMART" id="SM00184">
    <property type="entry name" value="RING"/>
    <property type="match status" value="1"/>
</dbReference>
<dbReference type="GO" id="GO:0033503">
    <property type="term" value="C:HULC complex"/>
    <property type="evidence" value="ECO:0007669"/>
    <property type="project" value="TreeGrafter"/>
</dbReference>
<dbReference type="InterPro" id="IPR017907">
    <property type="entry name" value="Znf_RING_CS"/>
</dbReference>
<name>A0AAV1HZ26_9CHLO</name>
<accession>A0AAV1HZ26</accession>
<dbReference type="Proteomes" id="UP001314263">
    <property type="component" value="Unassembled WGS sequence"/>
</dbReference>
<evidence type="ECO:0000256" key="14">
    <source>
        <dbReference type="RuleBase" id="RU365038"/>
    </source>
</evidence>
<evidence type="ECO:0000256" key="6">
    <source>
        <dbReference type="ARBA" id="ARBA00022723"/>
    </source>
</evidence>
<feature type="domain" description="RING-type" evidence="17">
    <location>
        <begin position="813"/>
        <end position="852"/>
    </location>
</feature>
<sequence length="866" mass="96268">MLQSKSSGFSSGGLAGGTVVPQSKILEKVEAQRTEINDLQAKVAGLEAKQIEYEQTLSCVDRQWTQINEDIIYMSRQARNFATHSGSETSTSGRDHVTGNGVVASAIQDPFLQRLVRKDVATAKKVSQKAKELMKDAPEVEKELIMRAECTKEHLAQLFELQESYHKRLTDCLRLVGQDADQSALQEQLVRLAAEAEAARQEAHAQKALSRTLQEQQRLADDESLQQEATIKDLRNELADKEVALQNAQRKLFQARASSEADAATAAAASAAVAAVKQETTPVKQEAEDAKAGPSEGEQAAQEQLARRNAELAKERAACLKLQMEVQELQSQMASHAQVAQSPIFQAAQQQAAELREQLAAWQRERHDLDLQLADAQHRARMQDRQLREAEATREALREAQQRTAQLQADLMQTRQDAREASMGYQQERARLGNTQTVQDLLKLTETLQAEKRRLQGREQKDGSEKQRLQQALADVRAATSRHKEKEYELEHVLQRLAGRDAQIAAAQRAEEVAIARARDMEVFVQVLLSYSDDPRDVSEIRASEARYRALADSLRSKLDGQEHQARLDALKQREAEAEERASAVEKEGAALQARAAEAAQRAGELQEELAACRAESAEYLKEIDSLAMEFDRQQETIKALVADIRKREEVDAELVTERIRTSQAAAQHRLELQNAATAAAAAEKRAAAAAQRGAQLQAELQASQDGQAALQRHEVALALQLEAARQDGKAARDALRLKQMELDAAQEAAVERRKAAEQEAEELVNERQKRQRAEEDMKAKIAKLAVGSPGGLQGSSAAQAWELENMRERLYCQVCNARRQKDRVIKCGHAFCSVCIDAMGKARQRLCPGCQSKFDHRADVRPLYL</sequence>
<evidence type="ECO:0000256" key="8">
    <source>
        <dbReference type="ARBA" id="ARBA00022786"/>
    </source>
</evidence>
<evidence type="ECO:0000256" key="4">
    <source>
        <dbReference type="ARBA" id="ARBA00005555"/>
    </source>
</evidence>
<dbReference type="EMBL" id="CAUYUE010000003">
    <property type="protein sequence ID" value="CAK0759129.1"/>
    <property type="molecule type" value="Genomic_DNA"/>
</dbReference>
<evidence type="ECO:0000259" key="17">
    <source>
        <dbReference type="PROSITE" id="PS50089"/>
    </source>
</evidence>
<keyword evidence="19" id="KW-1185">Reference proteome</keyword>
<evidence type="ECO:0000256" key="3">
    <source>
        <dbReference type="ARBA" id="ARBA00004906"/>
    </source>
</evidence>
<dbReference type="GO" id="GO:0005634">
    <property type="term" value="C:nucleus"/>
    <property type="evidence" value="ECO:0007669"/>
    <property type="project" value="UniProtKB-SubCell"/>
</dbReference>
<evidence type="ECO:0000256" key="12">
    <source>
        <dbReference type="ARBA" id="ARBA00023242"/>
    </source>
</evidence>
<dbReference type="PROSITE" id="PS00518">
    <property type="entry name" value="ZF_RING_1"/>
    <property type="match status" value="1"/>
</dbReference>
<proteinExistence type="inferred from homology"/>
<comment type="similarity">
    <text evidence="4 14">Belongs to the BRE1 family.</text>
</comment>
<gene>
    <name evidence="18" type="ORF">CVIRNUC_002674</name>
</gene>
<evidence type="ECO:0000256" key="1">
    <source>
        <dbReference type="ARBA" id="ARBA00000900"/>
    </source>
</evidence>
<evidence type="ECO:0000256" key="13">
    <source>
        <dbReference type="PROSITE-ProRule" id="PRU00175"/>
    </source>
</evidence>
<dbReference type="PROSITE" id="PS50089">
    <property type="entry name" value="ZF_RING_2"/>
    <property type="match status" value="1"/>
</dbReference>
<organism evidence="18 19">
    <name type="scientific">Coccomyxa viridis</name>
    <dbReference type="NCBI Taxonomy" id="1274662"/>
    <lineage>
        <taxon>Eukaryota</taxon>
        <taxon>Viridiplantae</taxon>
        <taxon>Chlorophyta</taxon>
        <taxon>core chlorophytes</taxon>
        <taxon>Trebouxiophyceae</taxon>
        <taxon>Trebouxiophyceae incertae sedis</taxon>
        <taxon>Coccomyxaceae</taxon>
        <taxon>Coccomyxa</taxon>
    </lineage>
</organism>
<evidence type="ECO:0000313" key="18">
    <source>
        <dbReference type="EMBL" id="CAK0759129.1"/>
    </source>
</evidence>
<evidence type="ECO:0000256" key="15">
    <source>
        <dbReference type="SAM" id="Coils"/>
    </source>
</evidence>
<dbReference type="GO" id="GO:0061630">
    <property type="term" value="F:ubiquitin protein ligase activity"/>
    <property type="evidence" value="ECO:0007669"/>
    <property type="project" value="UniProtKB-EC"/>
</dbReference>
<keyword evidence="8 14" id="KW-0833">Ubl conjugation pathway</keyword>
<dbReference type="Gene3D" id="3.30.40.10">
    <property type="entry name" value="Zinc/RING finger domain, C3HC4 (zinc finger)"/>
    <property type="match status" value="1"/>
</dbReference>
<comment type="catalytic activity">
    <reaction evidence="1 14">
        <text>S-ubiquitinyl-[E2 ubiquitin-conjugating enzyme]-L-cysteine + [acceptor protein]-L-lysine = [E2 ubiquitin-conjugating enzyme]-L-cysteine + N(6)-ubiquitinyl-[acceptor protein]-L-lysine.</text>
        <dbReference type="EC" id="2.3.2.27"/>
    </reaction>
</comment>
<keyword evidence="9 14" id="KW-0862">Zinc</keyword>
<dbReference type="GO" id="GO:0008270">
    <property type="term" value="F:zinc ion binding"/>
    <property type="evidence" value="ECO:0007669"/>
    <property type="project" value="UniProtKB-KW"/>
</dbReference>
<evidence type="ECO:0000256" key="16">
    <source>
        <dbReference type="SAM" id="MobiDB-lite"/>
    </source>
</evidence>
<dbReference type="Pfam" id="PF00097">
    <property type="entry name" value="zf-C3HC4"/>
    <property type="match status" value="1"/>
</dbReference>
<comment type="pathway">
    <text evidence="3 14">Protein modification; protein ubiquitination.</text>
</comment>
<dbReference type="EC" id="2.3.2.27" evidence="14"/>
<feature type="coiled-coil region" evidence="15">
    <location>
        <begin position="666"/>
        <end position="700"/>
    </location>
</feature>
<evidence type="ECO:0000256" key="7">
    <source>
        <dbReference type="ARBA" id="ARBA00022771"/>
    </source>
</evidence>
<feature type="coiled-coil region" evidence="15">
    <location>
        <begin position="747"/>
        <end position="784"/>
    </location>
</feature>
<keyword evidence="5 14" id="KW-0808">Transferase</keyword>
<feature type="coiled-coil region" evidence="15">
    <location>
        <begin position="561"/>
        <end position="623"/>
    </location>
</feature>
<feature type="coiled-coil region" evidence="15">
    <location>
        <begin position="310"/>
        <end position="486"/>
    </location>
</feature>
<feature type="coiled-coil region" evidence="15">
    <location>
        <begin position="22"/>
        <end position="56"/>
    </location>
</feature>
<evidence type="ECO:0000256" key="2">
    <source>
        <dbReference type="ARBA" id="ARBA00004123"/>
    </source>
</evidence>
<evidence type="ECO:0000313" key="19">
    <source>
        <dbReference type="Proteomes" id="UP001314263"/>
    </source>
</evidence>
<dbReference type="AlphaFoldDB" id="A0AAV1HZ26"/>
<dbReference type="PANTHER" id="PTHR23163">
    <property type="entry name" value="RING FINGER PROTEIN-RELATED"/>
    <property type="match status" value="1"/>
</dbReference>
<comment type="caution">
    <text evidence="18">The sequence shown here is derived from an EMBL/GenBank/DDBJ whole genome shotgun (WGS) entry which is preliminary data.</text>
</comment>
<keyword evidence="11 14" id="KW-0175">Coiled coil</keyword>
<dbReference type="GO" id="GO:0006325">
    <property type="term" value="P:chromatin organization"/>
    <property type="evidence" value="ECO:0007669"/>
    <property type="project" value="UniProtKB-KW"/>
</dbReference>
<dbReference type="InterPro" id="IPR001841">
    <property type="entry name" value="Znf_RING"/>
</dbReference>
<feature type="region of interest" description="Disordered" evidence="16">
    <location>
        <begin position="280"/>
        <end position="309"/>
    </location>
</feature>
<evidence type="ECO:0000256" key="10">
    <source>
        <dbReference type="ARBA" id="ARBA00022853"/>
    </source>
</evidence>
<dbReference type="SUPFAM" id="SSF57850">
    <property type="entry name" value="RING/U-box"/>
    <property type="match status" value="1"/>
</dbReference>
<evidence type="ECO:0000256" key="5">
    <source>
        <dbReference type="ARBA" id="ARBA00022679"/>
    </source>
</evidence>
<dbReference type="PANTHER" id="PTHR23163:SF0">
    <property type="entry name" value="E3 UBIQUITIN-PROTEIN LIGASE BRE1"/>
    <property type="match status" value="1"/>
</dbReference>
<dbReference type="InterPro" id="IPR013083">
    <property type="entry name" value="Znf_RING/FYVE/PHD"/>
</dbReference>
<evidence type="ECO:0000256" key="9">
    <source>
        <dbReference type="ARBA" id="ARBA00022833"/>
    </source>
</evidence>
<reference evidence="18 19" key="1">
    <citation type="submission" date="2023-10" db="EMBL/GenBank/DDBJ databases">
        <authorList>
            <person name="Maclean D."/>
            <person name="Macfadyen A."/>
        </authorList>
    </citation>
    <scope>NUCLEOTIDE SEQUENCE [LARGE SCALE GENOMIC DNA]</scope>
</reference>
<dbReference type="InterPro" id="IPR013956">
    <property type="entry name" value="E3_ubiquit_lig_Bre1"/>
</dbReference>
<evidence type="ECO:0000256" key="11">
    <source>
        <dbReference type="ARBA" id="ARBA00023054"/>
    </source>
</evidence>
<keyword evidence="6 14" id="KW-0479">Metal-binding</keyword>
<dbReference type="InterPro" id="IPR018957">
    <property type="entry name" value="Znf_C3HC4_RING-type"/>
</dbReference>
<keyword evidence="10 14" id="KW-0156">Chromatin regulator</keyword>
<protein>
    <recommendedName>
        <fullName evidence="14">E3 ubiquitin protein ligase</fullName>
        <ecNumber evidence="14">2.3.2.27</ecNumber>
    </recommendedName>
</protein>
<keyword evidence="12 14" id="KW-0539">Nucleus</keyword>